<gene>
    <name evidence="2" type="ORF">HMPREF9629_00710</name>
</gene>
<keyword evidence="1" id="KW-0472">Membrane</keyword>
<feature type="transmembrane region" description="Helical" evidence="1">
    <location>
        <begin position="12"/>
        <end position="33"/>
    </location>
</feature>
<name>G9X2V3_9FIRM</name>
<dbReference type="HOGENOM" id="CLU_3331278_0_0_9"/>
<comment type="caution">
    <text evidence="2">The sequence shown here is derived from an EMBL/GenBank/DDBJ whole genome shotgun (WGS) entry which is preliminary data.</text>
</comment>
<evidence type="ECO:0000256" key="1">
    <source>
        <dbReference type="SAM" id="Phobius"/>
    </source>
</evidence>
<evidence type="ECO:0000313" key="2">
    <source>
        <dbReference type="EMBL" id="EHL11173.1"/>
    </source>
</evidence>
<proteinExistence type="predicted"/>
<dbReference type="BioCyc" id="EBAC796937-HMP:GMGH-712-MONOMER"/>
<organism evidence="2 3">
    <name type="scientific">Peptoanaerobacter stomatis</name>
    <dbReference type="NCBI Taxonomy" id="796937"/>
    <lineage>
        <taxon>Bacteria</taxon>
        <taxon>Bacillati</taxon>
        <taxon>Bacillota</taxon>
        <taxon>Clostridia</taxon>
        <taxon>Peptostreptococcales</taxon>
        <taxon>Filifactoraceae</taxon>
        <taxon>Peptoanaerobacter</taxon>
    </lineage>
</organism>
<sequence length="38" mass="4411">MKKLNTLIGTALIIYFALNPLDNFVINFFNYLLSSIKF</sequence>
<protein>
    <submittedName>
        <fullName evidence="2">Uncharacterized protein</fullName>
    </submittedName>
</protein>
<reference evidence="2 3" key="1">
    <citation type="submission" date="2011-08" db="EMBL/GenBank/DDBJ databases">
        <title>The Genome Sequence of Eubacteriaceae bacterium ACC19a.</title>
        <authorList>
            <consortium name="The Broad Institute Genome Sequencing Platform"/>
            <person name="Earl A."/>
            <person name="Ward D."/>
            <person name="Feldgarden M."/>
            <person name="Gevers D."/>
            <person name="Sizova M."/>
            <person name="Hazen A."/>
            <person name="Epstein S."/>
            <person name="Young S.K."/>
            <person name="Zeng Q."/>
            <person name="Gargeya S."/>
            <person name="Fitzgerald M."/>
            <person name="Haas B."/>
            <person name="Abouelleil A."/>
            <person name="Alvarado L."/>
            <person name="Arachchi H.M."/>
            <person name="Berlin A."/>
            <person name="Brown A."/>
            <person name="Chapman S.B."/>
            <person name="Chen Z."/>
            <person name="Dunbar C."/>
            <person name="Freedman E."/>
            <person name="Gearin G."/>
            <person name="Gellesch M."/>
            <person name="Goldberg J."/>
            <person name="Griggs A."/>
            <person name="Gujja S."/>
            <person name="Heiman D."/>
            <person name="Howarth C."/>
            <person name="Larson L."/>
            <person name="Lui A."/>
            <person name="MacDonald P.J.P."/>
            <person name="Montmayeur A."/>
            <person name="Murphy C."/>
            <person name="Neiman D."/>
            <person name="Pearson M."/>
            <person name="Priest M."/>
            <person name="Roberts A."/>
            <person name="Saif S."/>
            <person name="Shea T."/>
            <person name="Shenoy N."/>
            <person name="Sisk P."/>
            <person name="Stolte C."/>
            <person name="Sykes S."/>
            <person name="Wortman J."/>
            <person name="Nusbaum C."/>
            <person name="Birren B."/>
        </authorList>
    </citation>
    <scope>NUCLEOTIDE SEQUENCE [LARGE SCALE GENOMIC DNA]</scope>
    <source>
        <strain evidence="2 3">ACC19a</strain>
    </source>
</reference>
<keyword evidence="1" id="KW-0812">Transmembrane</keyword>
<accession>G9X2V3</accession>
<dbReference type="AlphaFoldDB" id="G9X2V3"/>
<dbReference type="Proteomes" id="UP000006437">
    <property type="component" value="Unassembled WGS sequence"/>
</dbReference>
<dbReference type="EMBL" id="AFZE01000056">
    <property type="protein sequence ID" value="EHL11173.1"/>
    <property type="molecule type" value="Genomic_DNA"/>
</dbReference>
<keyword evidence="1" id="KW-1133">Transmembrane helix</keyword>
<evidence type="ECO:0000313" key="3">
    <source>
        <dbReference type="Proteomes" id="UP000006437"/>
    </source>
</evidence>